<dbReference type="InterPro" id="IPR039561">
    <property type="entry name" value="Peptidase_M15C"/>
</dbReference>
<sequence>MKKFLITTFFITLLSLNLLAYNTYGFIIEDDTYINNTKRDLLVLMLAYKEEIKEIEISKDNYIYLILNNNSKILYDDKKEKNRDSKVSNSDVQDTLEEIYPLESIDKVLEGIDPGRSRCYSLLNGLYGGNRKEVEKNLSSISTLCGNITFNKNARAGESLKKALNEAKELANNKNKINNFIFPISGGYNYRVIQDTGRLSPHAYAIAIDLNRNNSDYWKWVDKSKGSKRIEEYPKELVKIFEDNGFVWGGKWEHFDILHFEYRPEIILKSKYFGSSSNINESKWYDGVPINAETEEIINIIDSKI</sequence>
<reference evidence="3" key="1">
    <citation type="submission" date="2019-08" db="EMBL/GenBank/DDBJ databases">
        <authorList>
            <person name="Kucharzyk K."/>
            <person name="Murdoch R.W."/>
            <person name="Higgins S."/>
            <person name="Loffler F."/>
        </authorList>
    </citation>
    <scope>NUCLEOTIDE SEQUENCE</scope>
</reference>
<evidence type="ECO:0000256" key="1">
    <source>
        <dbReference type="SAM" id="Coils"/>
    </source>
</evidence>
<feature type="coiled-coil region" evidence="1">
    <location>
        <begin position="153"/>
        <end position="180"/>
    </location>
</feature>
<dbReference type="GO" id="GO:0008233">
    <property type="term" value="F:peptidase activity"/>
    <property type="evidence" value="ECO:0007669"/>
    <property type="project" value="InterPro"/>
</dbReference>
<dbReference type="InterPro" id="IPR009045">
    <property type="entry name" value="Zn_M74/Hedgehog-like"/>
</dbReference>
<proteinExistence type="predicted"/>
<evidence type="ECO:0000259" key="2">
    <source>
        <dbReference type="Pfam" id="PF13539"/>
    </source>
</evidence>
<organism evidence="3">
    <name type="scientific">bioreactor metagenome</name>
    <dbReference type="NCBI Taxonomy" id="1076179"/>
    <lineage>
        <taxon>unclassified sequences</taxon>
        <taxon>metagenomes</taxon>
        <taxon>ecological metagenomes</taxon>
    </lineage>
</organism>
<dbReference type="Gene3D" id="3.30.1380.10">
    <property type="match status" value="1"/>
</dbReference>
<dbReference type="SUPFAM" id="SSF55166">
    <property type="entry name" value="Hedgehog/DD-peptidase"/>
    <property type="match status" value="1"/>
</dbReference>
<keyword evidence="1" id="KW-0175">Coiled coil</keyword>
<accession>A0A644WR03</accession>
<dbReference type="Pfam" id="PF13539">
    <property type="entry name" value="Peptidase_M15_4"/>
    <property type="match status" value="1"/>
</dbReference>
<dbReference type="AlphaFoldDB" id="A0A644WR03"/>
<protein>
    <recommendedName>
        <fullName evidence="2">Peptidase M15C domain-containing protein</fullName>
    </recommendedName>
</protein>
<dbReference type="EMBL" id="VSSQ01001062">
    <property type="protein sequence ID" value="MPM04703.1"/>
    <property type="molecule type" value="Genomic_DNA"/>
</dbReference>
<comment type="caution">
    <text evidence="3">The sequence shown here is derived from an EMBL/GenBank/DDBJ whole genome shotgun (WGS) entry which is preliminary data.</text>
</comment>
<gene>
    <name evidence="3" type="ORF">SDC9_50982</name>
</gene>
<feature type="domain" description="Peptidase M15C" evidence="2">
    <location>
        <begin position="195"/>
        <end position="262"/>
    </location>
</feature>
<evidence type="ECO:0000313" key="3">
    <source>
        <dbReference type="EMBL" id="MPM04703.1"/>
    </source>
</evidence>
<name>A0A644WR03_9ZZZZ</name>